<dbReference type="Pfam" id="PF13581">
    <property type="entry name" value="HATPase_c_2"/>
    <property type="match status" value="1"/>
</dbReference>
<dbReference type="InterPro" id="IPR003018">
    <property type="entry name" value="GAF"/>
</dbReference>
<keyword evidence="5" id="KW-1185">Reference proteome</keyword>
<dbReference type="InterPro" id="IPR003594">
    <property type="entry name" value="HATPase_dom"/>
</dbReference>
<dbReference type="Pfam" id="PF01590">
    <property type="entry name" value="GAF"/>
    <property type="match status" value="1"/>
</dbReference>
<organism evidence="4 5">
    <name type="scientific">Skermanella cutis</name>
    <dbReference type="NCBI Taxonomy" id="2775420"/>
    <lineage>
        <taxon>Bacteria</taxon>
        <taxon>Pseudomonadati</taxon>
        <taxon>Pseudomonadota</taxon>
        <taxon>Alphaproteobacteria</taxon>
        <taxon>Rhodospirillales</taxon>
        <taxon>Azospirillaceae</taxon>
        <taxon>Skermanella</taxon>
    </lineage>
</organism>
<feature type="domain" description="GAF" evidence="2">
    <location>
        <begin position="44"/>
        <end position="187"/>
    </location>
</feature>
<dbReference type="SUPFAM" id="SSF55874">
    <property type="entry name" value="ATPase domain of HSP90 chaperone/DNA topoisomerase II/histidine kinase"/>
    <property type="match status" value="1"/>
</dbReference>
<dbReference type="Gene3D" id="3.30.450.20">
    <property type="entry name" value="PAS domain"/>
    <property type="match status" value="1"/>
</dbReference>
<dbReference type="SMART" id="SM00387">
    <property type="entry name" value="HATPase_c"/>
    <property type="match status" value="1"/>
</dbReference>
<dbReference type="Gene3D" id="3.30.450.40">
    <property type="match status" value="1"/>
</dbReference>
<dbReference type="InterPro" id="IPR036890">
    <property type="entry name" value="HATPase_C_sf"/>
</dbReference>
<dbReference type="SUPFAM" id="SSF55781">
    <property type="entry name" value="GAF domain-like"/>
    <property type="match status" value="1"/>
</dbReference>
<dbReference type="RefSeq" id="WP_201073733.1">
    <property type="nucleotide sequence ID" value="NZ_CP067420.1"/>
</dbReference>
<dbReference type="PANTHER" id="PTHR43102">
    <property type="entry name" value="SLR1143 PROTEIN"/>
    <property type="match status" value="1"/>
</dbReference>
<evidence type="ECO:0000313" key="4">
    <source>
        <dbReference type="EMBL" id="QQP88606.1"/>
    </source>
</evidence>
<evidence type="ECO:0000259" key="2">
    <source>
        <dbReference type="SMART" id="SM00065"/>
    </source>
</evidence>
<dbReference type="InterPro" id="IPR029016">
    <property type="entry name" value="GAF-like_dom_sf"/>
</dbReference>
<sequence length="409" mass="45704">MIHPPCTDRKRPETDGFPAIIPPLPLNEPERLESLRRYALLDTPPEAAYDRMTRLAARMLGTPVSLISLLDESRQWFKSRHGFDTPWTRRDLAFCSYTILQDDVMVVSDALEDERFARNALVTDDPGIRFYAGVPLRTSGDLAFGSLCVIDQVPRHDFGDEEKAILRDLAAMVMHEIEARHAADVAAREIEERRKAEHALAAALEEKETLLREIHHRVKNNLQSLWGLLQIEKSKLADGHARERMDAVSQRINVMGSIHQQLYTSPNLARIDLAAHLEELCRGLMDLHDRHDRVRILIEADPLECTLDTAIPVGLIANEAISNCLKHAFPGERDGTVRVRLRRLPDAAHPDGLTELLLADDGIGMPRAAGGEEERGIGMTLIRALATQIGAGVSVEHDSGLAIRIRFAE</sequence>
<feature type="coiled-coil region" evidence="1">
    <location>
        <begin position="186"/>
        <end position="213"/>
    </location>
</feature>
<dbReference type="Proteomes" id="UP000595197">
    <property type="component" value="Chromosome"/>
</dbReference>
<dbReference type="SMART" id="SM00065">
    <property type="entry name" value="GAF"/>
    <property type="match status" value="1"/>
</dbReference>
<dbReference type="PANTHER" id="PTHR43102:SF2">
    <property type="entry name" value="GAF DOMAIN-CONTAINING PROTEIN"/>
    <property type="match status" value="1"/>
</dbReference>
<gene>
    <name evidence="4" type="ORF">IGS68_21670</name>
</gene>
<dbReference type="Pfam" id="PF07568">
    <property type="entry name" value="HisKA_2"/>
    <property type="match status" value="1"/>
</dbReference>
<evidence type="ECO:0000313" key="5">
    <source>
        <dbReference type="Proteomes" id="UP000595197"/>
    </source>
</evidence>
<accession>A0ABX7B668</accession>
<protein>
    <submittedName>
        <fullName evidence="4">GAF domain-containing protein</fullName>
    </submittedName>
</protein>
<name>A0ABX7B668_9PROT</name>
<keyword evidence="1" id="KW-0175">Coiled coil</keyword>
<proteinExistence type="predicted"/>
<dbReference type="Gene3D" id="3.30.565.10">
    <property type="entry name" value="Histidine kinase-like ATPase, C-terminal domain"/>
    <property type="match status" value="1"/>
</dbReference>
<evidence type="ECO:0000259" key="3">
    <source>
        <dbReference type="SMART" id="SM00387"/>
    </source>
</evidence>
<evidence type="ECO:0000256" key="1">
    <source>
        <dbReference type="SAM" id="Coils"/>
    </source>
</evidence>
<reference evidence="4" key="1">
    <citation type="submission" date="2021-02" db="EMBL/GenBank/DDBJ databases">
        <title>Skermanella TT6 skin isolate.</title>
        <authorList>
            <person name="Lee K."/>
            <person name="Ganzorig M."/>
        </authorList>
    </citation>
    <scope>NUCLEOTIDE SEQUENCE</scope>
    <source>
        <strain evidence="4">TT6</strain>
    </source>
</reference>
<feature type="domain" description="Histidine kinase/HSP90-like ATPase" evidence="3">
    <location>
        <begin position="308"/>
        <end position="409"/>
    </location>
</feature>
<dbReference type="EMBL" id="CP067420">
    <property type="protein sequence ID" value="QQP88606.1"/>
    <property type="molecule type" value="Genomic_DNA"/>
</dbReference>
<dbReference type="InterPro" id="IPR011495">
    <property type="entry name" value="Sig_transdc_His_kin_sub2_dim/P"/>
</dbReference>